<dbReference type="GeneID" id="26810555"/>
<dbReference type="STRING" id="1509407.A0A0L1IV10"/>
<evidence type="ECO:0000313" key="2">
    <source>
        <dbReference type="EMBL" id="KNG82993.1"/>
    </source>
</evidence>
<sequence>MLFALASTRSMLSFVKSTLVPLLLLSQAGHGATASPAHPTAPELSFLYTAYVKCEGTLMESPGPHGIRKAIPIVGGNFTGPHLSGEILDVGADWGLTDPQSNVFSADTRYNLRTHDGENIFIQTSGPKSPSGQLHLRLVFETGSEKYYWLNNIVAIGVLTNVEKTSNSSLLRIDAWNFASDWNSTTTTLV</sequence>
<accession>A0A0L1IV10</accession>
<dbReference type="InterPro" id="IPR020915">
    <property type="entry name" value="UPF0311"/>
</dbReference>
<dbReference type="Pfam" id="PF11578">
    <property type="entry name" value="DUF3237"/>
    <property type="match status" value="1"/>
</dbReference>
<gene>
    <name evidence="2" type="ORF">ANOM_008751</name>
</gene>
<feature type="chain" id="PRO_5005553093" description="Scytalone dehydratase" evidence="1">
    <location>
        <begin position="35"/>
        <end position="190"/>
    </location>
</feature>
<feature type="signal peptide" evidence="1">
    <location>
        <begin position="1"/>
        <end position="34"/>
    </location>
</feature>
<dbReference type="AlphaFoldDB" id="A0A0L1IV10"/>
<dbReference type="PANTHER" id="PTHR37315:SF1">
    <property type="entry name" value="UPF0311 PROTEIN BLR7842"/>
    <property type="match status" value="1"/>
</dbReference>
<evidence type="ECO:0008006" key="4">
    <source>
        <dbReference type="Google" id="ProtNLM"/>
    </source>
</evidence>
<organism evidence="2 3">
    <name type="scientific">Aspergillus nomiae NRRL (strain ATCC 15546 / NRRL 13137 / CBS 260.88 / M93)</name>
    <dbReference type="NCBI Taxonomy" id="1509407"/>
    <lineage>
        <taxon>Eukaryota</taxon>
        <taxon>Fungi</taxon>
        <taxon>Dikarya</taxon>
        <taxon>Ascomycota</taxon>
        <taxon>Pezizomycotina</taxon>
        <taxon>Eurotiomycetes</taxon>
        <taxon>Eurotiomycetidae</taxon>
        <taxon>Eurotiales</taxon>
        <taxon>Aspergillaceae</taxon>
        <taxon>Aspergillus</taxon>
        <taxon>Aspergillus subgen. Circumdati</taxon>
    </lineage>
</organism>
<dbReference type="OrthoDB" id="2544694at2759"/>
<proteinExistence type="predicted"/>
<name>A0A0L1IV10_ASPN3</name>
<protein>
    <recommendedName>
        <fullName evidence="4">Scytalone dehydratase</fullName>
    </recommendedName>
</protein>
<dbReference type="EMBL" id="JNOM01000299">
    <property type="protein sequence ID" value="KNG82993.1"/>
    <property type="molecule type" value="Genomic_DNA"/>
</dbReference>
<evidence type="ECO:0000313" key="3">
    <source>
        <dbReference type="Proteomes" id="UP000037505"/>
    </source>
</evidence>
<keyword evidence="1" id="KW-0732">Signal</keyword>
<keyword evidence="3" id="KW-1185">Reference proteome</keyword>
<dbReference type="Proteomes" id="UP000037505">
    <property type="component" value="Unassembled WGS sequence"/>
</dbReference>
<dbReference type="PANTHER" id="PTHR37315">
    <property type="entry name" value="UPF0311 PROTEIN BLR7842"/>
    <property type="match status" value="1"/>
</dbReference>
<evidence type="ECO:0000256" key="1">
    <source>
        <dbReference type="SAM" id="SignalP"/>
    </source>
</evidence>
<dbReference type="RefSeq" id="XP_015403916.1">
    <property type="nucleotide sequence ID" value="XM_015554007.1"/>
</dbReference>
<dbReference type="Gene3D" id="2.40.160.20">
    <property type="match status" value="1"/>
</dbReference>
<comment type="caution">
    <text evidence="2">The sequence shown here is derived from an EMBL/GenBank/DDBJ whole genome shotgun (WGS) entry which is preliminary data.</text>
</comment>
<reference evidence="2 3" key="1">
    <citation type="submission" date="2014-06" db="EMBL/GenBank/DDBJ databases">
        <title>The Genome of the Aflatoxigenic Filamentous Fungus Aspergillus nomius.</title>
        <authorList>
            <person name="Moore M.G."/>
            <person name="Shannon B.M."/>
            <person name="Brian M.M."/>
        </authorList>
    </citation>
    <scope>NUCLEOTIDE SEQUENCE [LARGE SCALE GENOMIC DNA]</scope>
    <source>
        <strain evidence="2 3">NRRL 13137</strain>
    </source>
</reference>